<dbReference type="PANTHER" id="PTHR47642:SF5">
    <property type="entry name" value="ATP-DEPENDENT DNA HELICASE"/>
    <property type="match status" value="1"/>
</dbReference>
<dbReference type="InterPro" id="IPR051055">
    <property type="entry name" value="PIF1_helicase"/>
</dbReference>
<name>A0AAD7FSH1_9AGAR</name>
<evidence type="ECO:0000313" key="1">
    <source>
        <dbReference type="EMBL" id="KAJ7610353.1"/>
    </source>
</evidence>
<dbReference type="Proteomes" id="UP001221142">
    <property type="component" value="Unassembled WGS sequence"/>
</dbReference>
<dbReference type="AlphaFoldDB" id="A0AAD7FSH1"/>
<feature type="non-terminal residue" evidence="2">
    <location>
        <position position="81"/>
    </location>
</feature>
<evidence type="ECO:0000313" key="3">
    <source>
        <dbReference type="Proteomes" id="UP001221142"/>
    </source>
</evidence>
<dbReference type="PANTHER" id="PTHR47642">
    <property type="entry name" value="ATP-DEPENDENT DNA HELICASE"/>
    <property type="match status" value="1"/>
</dbReference>
<dbReference type="CDD" id="cd18809">
    <property type="entry name" value="SF1_C_RecD"/>
    <property type="match status" value="1"/>
</dbReference>
<reference evidence="2" key="1">
    <citation type="submission" date="2023-03" db="EMBL/GenBank/DDBJ databases">
        <title>Massive genome expansion in bonnet fungi (Mycena s.s.) driven by repeated elements and novel gene families across ecological guilds.</title>
        <authorList>
            <consortium name="Lawrence Berkeley National Laboratory"/>
            <person name="Harder C.B."/>
            <person name="Miyauchi S."/>
            <person name="Viragh M."/>
            <person name="Kuo A."/>
            <person name="Thoen E."/>
            <person name="Andreopoulos B."/>
            <person name="Lu D."/>
            <person name="Skrede I."/>
            <person name="Drula E."/>
            <person name="Henrissat B."/>
            <person name="Morin E."/>
            <person name="Kohler A."/>
            <person name="Barry K."/>
            <person name="LaButti K."/>
            <person name="Morin E."/>
            <person name="Salamov A."/>
            <person name="Lipzen A."/>
            <person name="Mereny Z."/>
            <person name="Hegedus B."/>
            <person name="Baldrian P."/>
            <person name="Stursova M."/>
            <person name="Weitz H."/>
            <person name="Taylor A."/>
            <person name="Grigoriev I.V."/>
            <person name="Nagy L.G."/>
            <person name="Martin F."/>
            <person name="Kauserud H."/>
        </authorList>
    </citation>
    <scope>NUCLEOTIDE SEQUENCE</scope>
    <source>
        <strain evidence="2">9284</strain>
    </source>
</reference>
<dbReference type="Gene3D" id="3.40.50.300">
    <property type="entry name" value="P-loop containing nucleotide triphosphate hydrolases"/>
    <property type="match status" value="1"/>
</dbReference>
<sequence length="81" mass="9147">RAQLALRLAWAVTIHKSQGLTIAKVKLGLGNKEFASGLTFVGLSRVKELKDLMIVGSFDFSRVQRLMGTNYQHRLDDFARR</sequence>
<accession>A0AAD7FSH1</accession>
<organism evidence="2 3">
    <name type="scientific">Roridomyces roridus</name>
    <dbReference type="NCBI Taxonomy" id="1738132"/>
    <lineage>
        <taxon>Eukaryota</taxon>
        <taxon>Fungi</taxon>
        <taxon>Dikarya</taxon>
        <taxon>Basidiomycota</taxon>
        <taxon>Agaricomycotina</taxon>
        <taxon>Agaricomycetes</taxon>
        <taxon>Agaricomycetidae</taxon>
        <taxon>Agaricales</taxon>
        <taxon>Marasmiineae</taxon>
        <taxon>Mycenaceae</taxon>
        <taxon>Roridomyces</taxon>
    </lineage>
</organism>
<evidence type="ECO:0000313" key="2">
    <source>
        <dbReference type="EMBL" id="KAJ7635002.1"/>
    </source>
</evidence>
<dbReference type="EMBL" id="JARKIF010000035">
    <property type="protein sequence ID" value="KAJ7610353.1"/>
    <property type="molecule type" value="Genomic_DNA"/>
</dbReference>
<feature type="non-terminal residue" evidence="2">
    <location>
        <position position="1"/>
    </location>
</feature>
<proteinExistence type="predicted"/>
<comment type="caution">
    <text evidence="2">The sequence shown here is derived from an EMBL/GenBank/DDBJ whole genome shotgun (WGS) entry which is preliminary data.</text>
</comment>
<dbReference type="SUPFAM" id="SSF52540">
    <property type="entry name" value="P-loop containing nucleoside triphosphate hydrolases"/>
    <property type="match status" value="1"/>
</dbReference>
<keyword evidence="3" id="KW-1185">Reference proteome</keyword>
<gene>
    <name evidence="2" type="ORF">FB45DRAFT_709548</name>
    <name evidence="1" type="ORF">FB45DRAFT_710371</name>
</gene>
<evidence type="ECO:0008006" key="4">
    <source>
        <dbReference type="Google" id="ProtNLM"/>
    </source>
</evidence>
<dbReference type="InterPro" id="IPR027417">
    <property type="entry name" value="P-loop_NTPase"/>
</dbReference>
<dbReference type="EMBL" id="JARKIF010000007">
    <property type="protein sequence ID" value="KAJ7635002.1"/>
    <property type="molecule type" value="Genomic_DNA"/>
</dbReference>
<protein>
    <recommendedName>
        <fullName evidence="4">ATP-dependent DNA helicase</fullName>
    </recommendedName>
</protein>